<proteinExistence type="predicted"/>
<dbReference type="EMBL" id="AOJK01000080">
    <property type="protein sequence ID" value="ELZ39304.1"/>
    <property type="molecule type" value="Genomic_DNA"/>
</dbReference>
<keyword evidence="1" id="KW-0378">Hydrolase</keyword>
<evidence type="ECO:0000313" key="1">
    <source>
        <dbReference type="EMBL" id="ELZ39304.1"/>
    </source>
</evidence>
<organism evidence="1 2">
    <name type="scientific">Halorubrum californiense DSM 19288</name>
    <dbReference type="NCBI Taxonomy" id="1227465"/>
    <lineage>
        <taxon>Archaea</taxon>
        <taxon>Methanobacteriati</taxon>
        <taxon>Methanobacteriota</taxon>
        <taxon>Stenosarchaea group</taxon>
        <taxon>Halobacteria</taxon>
        <taxon>Halobacteriales</taxon>
        <taxon>Haloferacaceae</taxon>
        <taxon>Halorubrum</taxon>
    </lineage>
</organism>
<keyword evidence="1" id="KW-0255">Endonuclease</keyword>
<dbReference type="Proteomes" id="UP000011586">
    <property type="component" value="Unassembled WGS sequence"/>
</dbReference>
<dbReference type="AlphaFoldDB" id="M0DYX2"/>
<keyword evidence="2" id="KW-1185">Reference proteome</keyword>
<gene>
    <name evidence="1" type="ORF">C463_17198</name>
</gene>
<comment type="caution">
    <text evidence="1">The sequence shown here is derived from an EMBL/GenBank/DDBJ whole genome shotgun (WGS) entry which is preliminary data.</text>
</comment>
<dbReference type="GO" id="GO:0004519">
    <property type="term" value="F:endonuclease activity"/>
    <property type="evidence" value="ECO:0007669"/>
    <property type="project" value="UniProtKB-KW"/>
</dbReference>
<evidence type="ECO:0000313" key="2">
    <source>
        <dbReference type="Proteomes" id="UP000011586"/>
    </source>
</evidence>
<sequence>MTGIVILPAGHDDAFADYKQFIRDGHPIADIESYLNDEDLKLFRTTSDDDLVHVWGTSVDGTWRNVERNDIALVYHDGAFVARGQVLQLRHDPDIAEHLWRENVEHSRWNEESP</sequence>
<protein>
    <submittedName>
        <fullName evidence="1">Restriction endonuclease</fullName>
    </submittedName>
</protein>
<keyword evidence="1" id="KW-0540">Nuclease</keyword>
<accession>M0DYX2</accession>
<reference evidence="1 2" key="1">
    <citation type="journal article" date="2014" name="PLoS Genet.">
        <title>Phylogenetically driven sequencing of extremely halophilic archaea reveals strategies for static and dynamic osmo-response.</title>
        <authorList>
            <person name="Becker E.A."/>
            <person name="Seitzer P.M."/>
            <person name="Tritt A."/>
            <person name="Larsen D."/>
            <person name="Krusor M."/>
            <person name="Yao A.I."/>
            <person name="Wu D."/>
            <person name="Madern D."/>
            <person name="Eisen J.A."/>
            <person name="Darling A.E."/>
            <person name="Facciotti M.T."/>
        </authorList>
    </citation>
    <scope>NUCLEOTIDE SEQUENCE [LARGE SCALE GENOMIC DNA]</scope>
    <source>
        <strain evidence="1 2">DSM 19288</strain>
    </source>
</reference>
<dbReference type="PATRIC" id="fig|1227465.4.peg.3323"/>
<name>M0DYX2_9EURY</name>
<dbReference type="RefSeq" id="WP_008446164.1">
    <property type="nucleotide sequence ID" value="NZ_AOJK01000080.1"/>
</dbReference>
<dbReference type="OrthoDB" id="258197at2157"/>